<evidence type="ECO:0000256" key="5">
    <source>
        <dbReference type="ARBA" id="ARBA00023211"/>
    </source>
</evidence>
<reference evidence="9" key="1">
    <citation type="submission" date="2018-05" db="EMBL/GenBank/DDBJ databases">
        <authorList>
            <person name="Lanie J.A."/>
            <person name="Ng W.-L."/>
            <person name="Kazmierczak K.M."/>
            <person name="Andrzejewski T.M."/>
            <person name="Davidsen T.M."/>
            <person name="Wayne K.J."/>
            <person name="Tettelin H."/>
            <person name="Glass J.I."/>
            <person name="Rusch D."/>
            <person name="Podicherti R."/>
            <person name="Tsui H.-C.T."/>
            <person name="Winkler M.E."/>
        </authorList>
    </citation>
    <scope>NUCLEOTIDE SEQUENCE</scope>
</reference>
<dbReference type="AlphaFoldDB" id="A0A381PIS9"/>
<dbReference type="PROSITE" id="PS00188">
    <property type="entry name" value="BIOTIN"/>
    <property type="match status" value="1"/>
</dbReference>
<evidence type="ECO:0000256" key="3">
    <source>
        <dbReference type="ARBA" id="ARBA00022842"/>
    </source>
</evidence>
<evidence type="ECO:0000256" key="4">
    <source>
        <dbReference type="ARBA" id="ARBA00022963"/>
    </source>
</evidence>
<dbReference type="InterPro" id="IPR001882">
    <property type="entry name" value="Biotin_BS"/>
</dbReference>
<dbReference type="Gene3D" id="2.40.50.100">
    <property type="match status" value="1"/>
</dbReference>
<name>A0A381PIS9_9ZZZZ</name>
<feature type="domain" description="Lipoyl-binding" evidence="8">
    <location>
        <begin position="90"/>
        <end position="165"/>
    </location>
</feature>
<dbReference type="EC" id="6.4.1.3" evidence="2"/>
<protein>
    <recommendedName>
        <fullName evidence="2">propionyl-CoA carboxylase</fullName>
        <ecNumber evidence="2">6.4.1.3</ecNumber>
    </recommendedName>
</protein>
<dbReference type="Pfam" id="PF18140">
    <property type="entry name" value="PCC_BT"/>
    <property type="match status" value="1"/>
</dbReference>
<evidence type="ECO:0000256" key="6">
    <source>
        <dbReference type="ARBA" id="ARBA00023267"/>
    </source>
</evidence>
<dbReference type="PANTHER" id="PTHR45266">
    <property type="entry name" value="OXALOACETATE DECARBOXYLASE ALPHA CHAIN"/>
    <property type="match status" value="1"/>
</dbReference>
<evidence type="ECO:0000256" key="2">
    <source>
        <dbReference type="ARBA" id="ARBA00013050"/>
    </source>
</evidence>
<dbReference type="EMBL" id="UINC01000975">
    <property type="protein sequence ID" value="SUZ66087.1"/>
    <property type="molecule type" value="Genomic_DNA"/>
</dbReference>
<comment type="catalytic activity">
    <reaction evidence="7">
        <text>propanoyl-CoA + hydrogencarbonate + ATP = (S)-methylmalonyl-CoA + ADP + phosphate + H(+)</text>
        <dbReference type="Rhea" id="RHEA:23720"/>
        <dbReference type="ChEBI" id="CHEBI:15378"/>
        <dbReference type="ChEBI" id="CHEBI:17544"/>
        <dbReference type="ChEBI" id="CHEBI:30616"/>
        <dbReference type="ChEBI" id="CHEBI:43474"/>
        <dbReference type="ChEBI" id="CHEBI:57327"/>
        <dbReference type="ChEBI" id="CHEBI:57392"/>
        <dbReference type="ChEBI" id="CHEBI:456216"/>
        <dbReference type="EC" id="6.4.1.3"/>
    </reaction>
    <physiologicalReaction direction="left-to-right" evidence="7">
        <dbReference type="Rhea" id="RHEA:23721"/>
    </physiologicalReaction>
</comment>
<dbReference type="InterPro" id="IPR000089">
    <property type="entry name" value="Biotin_lipoyl"/>
</dbReference>
<dbReference type="InterPro" id="IPR041265">
    <property type="entry name" value="PCC_BT"/>
</dbReference>
<dbReference type="GO" id="GO:0004658">
    <property type="term" value="F:propionyl-CoA carboxylase activity"/>
    <property type="evidence" value="ECO:0007669"/>
    <property type="project" value="UniProtKB-EC"/>
</dbReference>
<feature type="non-terminal residue" evidence="9">
    <location>
        <position position="1"/>
    </location>
</feature>
<dbReference type="SUPFAM" id="SSF51230">
    <property type="entry name" value="Single hybrid motif"/>
    <property type="match status" value="1"/>
</dbReference>
<dbReference type="PROSITE" id="PS50968">
    <property type="entry name" value="BIOTINYL_LIPOYL"/>
    <property type="match status" value="1"/>
</dbReference>
<gene>
    <name evidence="9" type="ORF">METZ01_LOCUS18941</name>
</gene>
<dbReference type="PANTHER" id="PTHR45266:SF3">
    <property type="entry name" value="OXALOACETATE DECARBOXYLASE ALPHA CHAIN"/>
    <property type="match status" value="1"/>
</dbReference>
<sequence length="172" mass="18361">VRYHVTVGAVTLDVEIDAEGVLIDGDRILATGPELAGSNVYSFLVDGASHTVLAERGASGVWDLQLRGQRHRVEVMDERTKVMRNMNPAAPDLQGPLPVRAPMPGLVVKVEVQEGDLVEAGRGLLVVEAMKMENSLTAPVGGRIGAIHVVAGQTVEKDEILIDLVPPDQESD</sequence>
<dbReference type="GO" id="GO:0016042">
    <property type="term" value="P:lipid catabolic process"/>
    <property type="evidence" value="ECO:0007669"/>
    <property type="project" value="UniProtKB-KW"/>
</dbReference>
<accession>A0A381PIS9</accession>
<evidence type="ECO:0000256" key="7">
    <source>
        <dbReference type="ARBA" id="ARBA00049495"/>
    </source>
</evidence>
<comment type="pathway">
    <text evidence="1">Metabolic intermediate metabolism; propanoyl-CoA degradation; succinyl-CoA from propanoyl-CoA: step 1/3.</text>
</comment>
<evidence type="ECO:0000256" key="1">
    <source>
        <dbReference type="ARBA" id="ARBA00005060"/>
    </source>
</evidence>
<organism evidence="9">
    <name type="scientific">marine metagenome</name>
    <dbReference type="NCBI Taxonomy" id="408172"/>
    <lineage>
        <taxon>unclassified sequences</taxon>
        <taxon>metagenomes</taxon>
        <taxon>ecological metagenomes</taxon>
    </lineage>
</organism>
<dbReference type="FunFam" id="2.40.50.100:FF:000003">
    <property type="entry name" value="Acetyl-CoA carboxylase biotin carboxyl carrier protein"/>
    <property type="match status" value="1"/>
</dbReference>
<dbReference type="InterPro" id="IPR050709">
    <property type="entry name" value="Biotin_Carboxyl_Carrier/Decarb"/>
</dbReference>
<keyword evidence="5" id="KW-0464">Manganese</keyword>
<dbReference type="CDD" id="cd06850">
    <property type="entry name" value="biotinyl_domain"/>
    <property type="match status" value="1"/>
</dbReference>
<keyword evidence="4" id="KW-0443">Lipid metabolism</keyword>
<keyword evidence="4" id="KW-0442">Lipid degradation</keyword>
<evidence type="ECO:0000259" key="8">
    <source>
        <dbReference type="PROSITE" id="PS50968"/>
    </source>
</evidence>
<proteinExistence type="predicted"/>
<keyword evidence="3" id="KW-0460">Magnesium</keyword>
<dbReference type="Pfam" id="PF00364">
    <property type="entry name" value="Biotin_lipoyl"/>
    <property type="match status" value="1"/>
</dbReference>
<evidence type="ECO:0000313" key="9">
    <source>
        <dbReference type="EMBL" id="SUZ66087.1"/>
    </source>
</evidence>
<keyword evidence="6" id="KW-0092">Biotin</keyword>
<dbReference type="InterPro" id="IPR011053">
    <property type="entry name" value="Single_hybrid_motif"/>
</dbReference>